<name>A0AAD6T6U6_9AGAR</name>
<proteinExistence type="predicted"/>
<comment type="caution">
    <text evidence="2">The sequence shown here is derived from an EMBL/GenBank/DDBJ whole genome shotgun (WGS) entry which is preliminary data.</text>
</comment>
<organism evidence="2 3">
    <name type="scientific">Mycena alexandri</name>
    <dbReference type="NCBI Taxonomy" id="1745969"/>
    <lineage>
        <taxon>Eukaryota</taxon>
        <taxon>Fungi</taxon>
        <taxon>Dikarya</taxon>
        <taxon>Basidiomycota</taxon>
        <taxon>Agaricomycotina</taxon>
        <taxon>Agaricomycetes</taxon>
        <taxon>Agaricomycetidae</taxon>
        <taxon>Agaricales</taxon>
        <taxon>Marasmiineae</taxon>
        <taxon>Mycenaceae</taxon>
        <taxon>Mycena</taxon>
    </lineage>
</organism>
<reference evidence="2" key="1">
    <citation type="submission" date="2023-03" db="EMBL/GenBank/DDBJ databases">
        <title>Massive genome expansion in bonnet fungi (Mycena s.s.) driven by repeated elements and novel gene families across ecological guilds.</title>
        <authorList>
            <consortium name="Lawrence Berkeley National Laboratory"/>
            <person name="Harder C.B."/>
            <person name="Miyauchi S."/>
            <person name="Viragh M."/>
            <person name="Kuo A."/>
            <person name="Thoen E."/>
            <person name="Andreopoulos B."/>
            <person name="Lu D."/>
            <person name="Skrede I."/>
            <person name="Drula E."/>
            <person name="Henrissat B."/>
            <person name="Morin E."/>
            <person name="Kohler A."/>
            <person name="Barry K."/>
            <person name="LaButti K."/>
            <person name="Morin E."/>
            <person name="Salamov A."/>
            <person name="Lipzen A."/>
            <person name="Mereny Z."/>
            <person name="Hegedus B."/>
            <person name="Baldrian P."/>
            <person name="Stursova M."/>
            <person name="Weitz H."/>
            <person name="Taylor A."/>
            <person name="Grigoriev I.V."/>
            <person name="Nagy L.G."/>
            <person name="Martin F."/>
            <person name="Kauserud H."/>
        </authorList>
    </citation>
    <scope>NUCLEOTIDE SEQUENCE</scope>
    <source>
        <strain evidence="2">CBHHK200</strain>
    </source>
</reference>
<dbReference type="AlphaFoldDB" id="A0AAD6T6U6"/>
<dbReference type="EMBL" id="JARJCM010000021">
    <property type="protein sequence ID" value="KAJ7040498.1"/>
    <property type="molecule type" value="Genomic_DNA"/>
</dbReference>
<keyword evidence="3" id="KW-1185">Reference proteome</keyword>
<evidence type="ECO:0000313" key="2">
    <source>
        <dbReference type="EMBL" id="KAJ7040498.1"/>
    </source>
</evidence>
<evidence type="ECO:0000313" key="3">
    <source>
        <dbReference type="Proteomes" id="UP001218188"/>
    </source>
</evidence>
<evidence type="ECO:0000256" key="1">
    <source>
        <dbReference type="SAM" id="MobiDB-lite"/>
    </source>
</evidence>
<gene>
    <name evidence="2" type="ORF">C8F04DRAFT_1082504</name>
</gene>
<dbReference type="Proteomes" id="UP001218188">
    <property type="component" value="Unassembled WGS sequence"/>
</dbReference>
<feature type="non-terminal residue" evidence="2">
    <location>
        <position position="164"/>
    </location>
</feature>
<sequence>MREIHAPGLRDSWCVSSSHNIFFLFSPQLSPLRALALEASSCIPSPQGGESVHERIRSSTPRCTLCPRSCCCVPRRPIIYRGIYGRIIRGADTLTAQEPAQAWATRLITPAACQRHNERDDVAQAHSHPHSGPLTQPTRAQWARRATPASSHTYAHTSNDPSDI</sequence>
<accession>A0AAD6T6U6</accession>
<feature type="compositionally biased region" description="Polar residues" evidence="1">
    <location>
        <begin position="148"/>
        <end position="164"/>
    </location>
</feature>
<protein>
    <submittedName>
        <fullName evidence="2">Uncharacterized protein</fullName>
    </submittedName>
</protein>
<feature type="region of interest" description="Disordered" evidence="1">
    <location>
        <begin position="117"/>
        <end position="164"/>
    </location>
</feature>